<feature type="compositionally biased region" description="Polar residues" evidence="1">
    <location>
        <begin position="160"/>
        <end position="189"/>
    </location>
</feature>
<dbReference type="AlphaFoldDB" id="A0AAD3S5Y1"/>
<feature type="region of interest" description="Disordered" evidence="1">
    <location>
        <begin position="157"/>
        <end position="195"/>
    </location>
</feature>
<dbReference type="Proteomes" id="UP001279734">
    <property type="component" value="Unassembled WGS sequence"/>
</dbReference>
<dbReference type="EMBL" id="BSYO01000005">
    <property type="protein sequence ID" value="GMH04865.1"/>
    <property type="molecule type" value="Genomic_DNA"/>
</dbReference>
<comment type="caution">
    <text evidence="2">The sequence shown here is derived from an EMBL/GenBank/DDBJ whole genome shotgun (WGS) entry which is preliminary data.</text>
</comment>
<evidence type="ECO:0000313" key="2">
    <source>
        <dbReference type="EMBL" id="GMH04865.1"/>
    </source>
</evidence>
<protein>
    <submittedName>
        <fullName evidence="2">Uncharacterized protein</fullName>
    </submittedName>
</protein>
<keyword evidence="3" id="KW-1185">Reference proteome</keyword>
<accession>A0AAD3S5Y1</accession>
<proteinExistence type="predicted"/>
<gene>
    <name evidence="2" type="ORF">Nepgr_006705</name>
</gene>
<sequence>MSAVLLALQSADPGYFLMPAGAAGREVLKNSSGPYLVLLLRSWKGCRIYFAVLCAALMKVDAARIADSGSWRLNVAGEQLIPMWCWAEILMVLVLQGTQLTLLIWFCSELREQLLEMMQAPFCCVLALGGKLQTEEGYNQQLEHQNQQHSQLDRNLEPVQDSNSNPNSEPMQQKNFKTSTAKPHSSLHTSESRRL</sequence>
<evidence type="ECO:0000256" key="1">
    <source>
        <dbReference type="SAM" id="MobiDB-lite"/>
    </source>
</evidence>
<reference evidence="2" key="1">
    <citation type="submission" date="2023-05" db="EMBL/GenBank/DDBJ databases">
        <title>Nepenthes gracilis genome sequencing.</title>
        <authorList>
            <person name="Fukushima K."/>
        </authorList>
    </citation>
    <scope>NUCLEOTIDE SEQUENCE</scope>
    <source>
        <strain evidence="2">SING2019-196</strain>
    </source>
</reference>
<organism evidence="2 3">
    <name type="scientific">Nepenthes gracilis</name>
    <name type="common">Slender pitcher plant</name>
    <dbReference type="NCBI Taxonomy" id="150966"/>
    <lineage>
        <taxon>Eukaryota</taxon>
        <taxon>Viridiplantae</taxon>
        <taxon>Streptophyta</taxon>
        <taxon>Embryophyta</taxon>
        <taxon>Tracheophyta</taxon>
        <taxon>Spermatophyta</taxon>
        <taxon>Magnoliopsida</taxon>
        <taxon>eudicotyledons</taxon>
        <taxon>Gunneridae</taxon>
        <taxon>Pentapetalae</taxon>
        <taxon>Caryophyllales</taxon>
        <taxon>Nepenthaceae</taxon>
        <taxon>Nepenthes</taxon>
    </lineage>
</organism>
<evidence type="ECO:0000313" key="3">
    <source>
        <dbReference type="Proteomes" id="UP001279734"/>
    </source>
</evidence>
<name>A0AAD3S5Y1_NEPGR</name>